<gene>
    <name evidence="1" type="ORF">LTR37_012558</name>
</gene>
<organism evidence="1 2">
    <name type="scientific">Vermiconidia calcicola</name>
    <dbReference type="NCBI Taxonomy" id="1690605"/>
    <lineage>
        <taxon>Eukaryota</taxon>
        <taxon>Fungi</taxon>
        <taxon>Dikarya</taxon>
        <taxon>Ascomycota</taxon>
        <taxon>Pezizomycotina</taxon>
        <taxon>Dothideomycetes</taxon>
        <taxon>Dothideomycetidae</taxon>
        <taxon>Mycosphaerellales</taxon>
        <taxon>Extremaceae</taxon>
        <taxon>Vermiconidia</taxon>
    </lineage>
</organism>
<dbReference type="Proteomes" id="UP001281147">
    <property type="component" value="Unassembled WGS sequence"/>
</dbReference>
<accession>A0ACC3N0D3</accession>
<proteinExistence type="predicted"/>
<protein>
    <submittedName>
        <fullName evidence="1">Uncharacterized protein</fullName>
    </submittedName>
</protein>
<sequence>MLQDIASSRKVRRAFGFAVVGALLLFFFSGSLLSDPLIPQWYAAKGGQKNPLNYVDPLIGSVNGGHVFSGATLPFGMAKAVADVTGENQGGFGSDGSDVMGFSGLHDLGVGYMPSLGNFPVFPITSCPNNDPKSCKFDRMQRSVSYRNDSVKARPGYFGIELDNGVFAEMTVTNHTALYRFVFEQTPVDQSFGTAIYAGLEDLHSATINGFISVDERSGRILGNGTFLPSFGQGQYHAHFCADVGGADVIDAGIAPRPFNGDRAAGAWVQLAPGKEVLVRVGLSFISSQQACTNAENEIADFDFVDTATAAHKAWEDKFSVLEIDTDGASEEMLTIFWTGIYRSFISPQDYTGENPLWNSDEPYFDSWYCIWDTFRTTHPLLVLLDQEAQTRMVRSLIDIYRHEGRLPDCRMSFCKGFTQGGSNADVVLADSMLKGISDNVDWNAGLKAVLADAMEETRAWRVEGRGGINDWKEYGYLPLDQSRGYHRSISRAVEYAYDDFCIAQMAKMLNDSVADVMLNRSHNWENLFNQDTRSSLPDVPAEDPGQVHVAGEDTGFTGFLQPRNKDGTFAYQDPALCSPLLNPNGCFLDYKTAGETYEGSIWLYTFLSSPSDMGTVISKLGGDDTFARRLDYFHESGLLYFGDEQSFLTTYLYHYAGRPGLSGQRVRTYVPSIFNTSLNGLPGNDDSGAMGAFTALTMLGLFPNAGQDVYFIAPPFFKALSLKNKSTGMTATIKTINFDGSHGQNLFIQSATLNGKPWNKSWLRHSFFLEGGTLELVLGPLESTWGQRLEDRPPSNGRDGSWEFMSA</sequence>
<reference evidence="1" key="1">
    <citation type="submission" date="2023-07" db="EMBL/GenBank/DDBJ databases">
        <title>Black Yeasts Isolated from many extreme environments.</title>
        <authorList>
            <person name="Coleine C."/>
            <person name="Stajich J.E."/>
            <person name="Selbmann L."/>
        </authorList>
    </citation>
    <scope>NUCLEOTIDE SEQUENCE</scope>
    <source>
        <strain evidence="1">CCFEE 5714</strain>
    </source>
</reference>
<name>A0ACC3N0D3_9PEZI</name>
<evidence type="ECO:0000313" key="2">
    <source>
        <dbReference type="Proteomes" id="UP001281147"/>
    </source>
</evidence>
<dbReference type="EMBL" id="JAUTXU010000117">
    <property type="protein sequence ID" value="KAK3706714.1"/>
    <property type="molecule type" value="Genomic_DNA"/>
</dbReference>
<keyword evidence="2" id="KW-1185">Reference proteome</keyword>
<evidence type="ECO:0000313" key="1">
    <source>
        <dbReference type="EMBL" id="KAK3706714.1"/>
    </source>
</evidence>
<comment type="caution">
    <text evidence="1">The sequence shown here is derived from an EMBL/GenBank/DDBJ whole genome shotgun (WGS) entry which is preliminary data.</text>
</comment>